<feature type="non-terminal residue" evidence="3">
    <location>
        <position position="1"/>
    </location>
</feature>
<reference evidence="5" key="1">
    <citation type="submission" date="2008-02" db="EMBL/GenBank/DDBJ databases">
        <authorList>
            <consortium name="The Broad Institute Genome Sequencing Platform"/>
            <person name="Fischbach M."/>
            <person name="Ward D."/>
            <person name="Young S."/>
            <person name="Jaffe D."/>
            <person name="Gnerre S."/>
            <person name="Berlin A."/>
            <person name="Heiman D."/>
            <person name="Hepburn T."/>
            <person name="Sykes S."/>
            <person name="Alvarado L."/>
            <person name="Kodira C.D."/>
            <person name="Straight P."/>
            <person name="Clardy J."/>
            <person name="Hung D."/>
            <person name="Kolter R."/>
            <person name="Mekalanos J."/>
            <person name="Walker S."/>
            <person name="Walsh C.T."/>
            <person name="Lander E."/>
            <person name="Galagan J."/>
            <person name="Nusbaum C."/>
            <person name="Birren B."/>
        </authorList>
    </citation>
    <scope>NUCLEOTIDE SEQUENCE [LARGE SCALE GENOMIC DNA]</scope>
    <source>
        <strain evidence="5">ATCC 29083 / DSM 924 / JCM 4929 / NBRC 13980 / NCIMB 11184 / NRRL 5439 / UC 5370</strain>
    </source>
</reference>
<feature type="region of interest" description="Disordered" evidence="1">
    <location>
        <begin position="1"/>
        <end position="28"/>
    </location>
</feature>
<keyword evidence="5" id="KW-1185">Reference proteome</keyword>
<proteinExistence type="predicted"/>
<dbReference type="EMBL" id="CM000951">
    <property type="protein sequence ID" value="EFH28779.1"/>
    <property type="molecule type" value="Genomic_DNA"/>
</dbReference>
<evidence type="ECO:0000313" key="2">
    <source>
        <dbReference type="EMBL" id="EFH28519.1"/>
    </source>
</evidence>
<organism evidence="3 5">
    <name type="scientific">Streptomyces sviceus (strain ATCC 29083 / DSM 924 / JCM 4929 / NBRC 13980 / NCIMB 11184 / NRRL 5439 / UC 5370)</name>
    <dbReference type="NCBI Taxonomy" id="463191"/>
    <lineage>
        <taxon>Bacteria</taxon>
        <taxon>Bacillati</taxon>
        <taxon>Actinomycetota</taxon>
        <taxon>Actinomycetes</taxon>
        <taxon>Kitasatosporales</taxon>
        <taxon>Streptomycetaceae</taxon>
        <taxon>Streptomyces</taxon>
    </lineage>
</organism>
<dbReference type="AlphaFoldDB" id="D6XAE8"/>
<accession>D6XAE8</accession>
<evidence type="ECO:0000313" key="3">
    <source>
        <dbReference type="EMBL" id="EFH28707.1"/>
    </source>
</evidence>
<dbReference type="EMBL" id="CM000951">
    <property type="protein sequence ID" value="EFH28519.1"/>
    <property type="molecule type" value="Genomic_DNA"/>
</dbReference>
<name>D6XAE8_STRX2</name>
<dbReference type="eggNOG" id="ENOG5033H5U">
    <property type="taxonomic scope" value="Bacteria"/>
</dbReference>
<evidence type="ECO:0000256" key="1">
    <source>
        <dbReference type="SAM" id="MobiDB-lite"/>
    </source>
</evidence>
<sequence length="74" mass="8066">YRSPPPITGLPDPAYQPSRLLGALTPQGGGSPHLEAGFPLRCFQRLSLPNVANQPCPWQDNWHTRGSSVPVLSY</sequence>
<reference evidence="5" key="3">
    <citation type="submission" date="2009-10" db="EMBL/GenBank/DDBJ databases">
        <title>The genome sequence of Streptomyces sviceus strain ATCC 29083.</title>
        <authorList>
            <consortium name="The Broad Institute Genome Sequencing Platform"/>
            <consortium name="Broad Institute Microbial Sequencing Center"/>
            <person name="Fischbach M."/>
            <person name="Godfrey P."/>
            <person name="Ward D."/>
            <person name="Young S."/>
            <person name="Zeng Q."/>
            <person name="Koehrsen M."/>
            <person name="Alvarado L."/>
            <person name="Berlin A.M."/>
            <person name="Bochicchio J."/>
            <person name="Borenstein D."/>
            <person name="Chapman S.B."/>
            <person name="Chen Z."/>
            <person name="Engels R."/>
            <person name="Freedman E."/>
            <person name="Gellesch M."/>
            <person name="Goldberg J."/>
            <person name="Griggs A."/>
            <person name="Gujja S."/>
            <person name="Heilman E.R."/>
            <person name="Heiman D.I."/>
            <person name="Hepburn T.A."/>
            <person name="Howarth C."/>
            <person name="Jen D."/>
            <person name="Larson L."/>
            <person name="Lewis B."/>
            <person name="Mehta T."/>
            <person name="Park D."/>
            <person name="Pearson M."/>
            <person name="Richards J."/>
            <person name="Roberts A."/>
            <person name="Saif S."/>
            <person name="Shea T.D."/>
            <person name="Shenoy N."/>
            <person name="Sisk P."/>
            <person name="Stolte C."/>
            <person name="Sykes S.N."/>
            <person name="Thomson T."/>
            <person name="Walk T."/>
            <person name="White J."/>
            <person name="Yandava C."/>
            <person name="Straight P."/>
            <person name="Clardy J."/>
            <person name="Hung D."/>
            <person name="Kolter R."/>
            <person name="Mekalanos J."/>
            <person name="Walker S."/>
            <person name="Walsh C.T."/>
            <person name="Wieland-Brown L.C."/>
            <person name="Haas B."/>
            <person name="Nusbaum C."/>
            <person name="Birren B."/>
        </authorList>
    </citation>
    <scope>NUCLEOTIDE SEQUENCE [LARGE SCALE GENOMIC DNA]</scope>
    <source>
        <strain evidence="5">ATCC 29083 / DSM 924 / JCM 4929 / NBRC 13980 / NCIMB 11184 / NRRL 5439 / UC 5370</strain>
    </source>
</reference>
<evidence type="ECO:0000313" key="4">
    <source>
        <dbReference type="EMBL" id="EFH28779.1"/>
    </source>
</evidence>
<gene>
    <name evidence="2" type="ORF">SSEG_10754</name>
    <name evidence="3" type="ORF">SSEG_10950</name>
    <name evidence="4" type="ORF">SSEG_11024</name>
</gene>
<reference evidence="3" key="2">
    <citation type="submission" date="2009-10" db="EMBL/GenBank/DDBJ databases">
        <title>The genome sequence of Streptomyces sviceus strain ATCC 29083.</title>
        <authorList>
            <consortium name="The Broad Institute Genome Sequencing Platform"/>
            <consortium name="Broad Institute Microbial Sequencing Center"/>
            <person name="Fischbach M."/>
            <person name="Godfrey P."/>
            <person name="Ward D."/>
            <person name="Young S."/>
            <person name="Zeng Q."/>
            <person name="Koehrsen M."/>
            <person name="Alvarado L."/>
            <person name="Berlin A.M."/>
            <person name="Bochicchio J."/>
            <person name="Borenstein D."/>
            <person name="Chapman S.B."/>
            <person name="Chen Z."/>
            <person name="Engels R."/>
            <person name="Freedman E."/>
            <person name="Gellesch M."/>
            <person name="Goldberg J."/>
            <person name="Griggs A."/>
            <person name="Gujja S."/>
            <person name="Heilman E.R."/>
            <person name="Heiman D.I."/>
            <person name="Hepburn T.A."/>
            <person name="Howarth C."/>
            <person name="Jen D."/>
            <person name="Larson L."/>
            <person name="Lewis B."/>
            <person name="Mehta T."/>
            <person name="Park D."/>
            <person name="Pearson M."/>
            <person name="Richards J."/>
            <person name="Roberts A."/>
            <person name="Saif S."/>
            <person name="Shea T.D."/>
            <person name="Shenoy N."/>
            <person name="Sisk P."/>
            <person name="Stolte C."/>
            <person name="Sykes S.N."/>
            <person name="Thomson T."/>
            <person name="Walk T."/>
            <person name="White J."/>
            <person name="Yandava C."/>
            <person name="Straight P."/>
            <person name="Clardy J."/>
            <person name="Hung D."/>
            <person name="Kolter R."/>
            <person name="Mekalanos J."/>
            <person name="Walker S."/>
            <person name="Walsh C.T."/>
            <person name="Wieland-Brown L.C."/>
            <person name="Haas B."/>
            <person name="Nusbaum C."/>
            <person name="Birren B."/>
        </authorList>
    </citation>
    <scope>NUCLEOTIDE SEQUENCE [LARGE SCALE GENOMIC DNA]</scope>
    <source>
        <strain evidence="3">ATCC 29083</strain>
    </source>
</reference>
<dbReference type="Proteomes" id="UP000002785">
    <property type="component" value="Chromosome"/>
</dbReference>
<evidence type="ECO:0000313" key="5">
    <source>
        <dbReference type="Proteomes" id="UP000002785"/>
    </source>
</evidence>
<protein>
    <submittedName>
        <fullName evidence="3">Uncharacterized protein</fullName>
    </submittedName>
</protein>
<dbReference type="EMBL" id="CM000951">
    <property type="protein sequence ID" value="EFH28707.1"/>
    <property type="molecule type" value="Genomic_DNA"/>
</dbReference>
<dbReference type="HOGENOM" id="CLU_178139_0_0_11"/>